<feature type="transmembrane region" description="Helical" evidence="9">
    <location>
        <begin position="233"/>
        <end position="255"/>
    </location>
</feature>
<dbReference type="GO" id="GO:0035435">
    <property type="term" value="P:phosphate ion transmembrane transport"/>
    <property type="evidence" value="ECO:0007669"/>
    <property type="project" value="TreeGrafter"/>
</dbReference>
<dbReference type="AlphaFoldDB" id="A0A672SD20"/>
<evidence type="ECO:0000256" key="2">
    <source>
        <dbReference type="ARBA" id="ARBA00009916"/>
    </source>
</evidence>
<comment type="function">
    <text evidence="9">Sodium-phosphate symporter.</text>
</comment>
<gene>
    <name evidence="10" type="primary">slc20a1a</name>
</gene>
<dbReference type="GO" id="GO:0005315">
    <property type="term" value="F:phosphate transmembrane transporter activity"/>
    <property type="evidence" value="ECO:0007669"/>
    <property type="project" value="InterPro"/>
</dbReference>
<evidence type="ECO:0000256" key="8">
    <source>
        <dbReference type="ARBA" id="ARBA00023136"/>
    </source>
</evidence>
<keyword evidence="4 9" id="KW-0592">Phosphate transport</keyword>
<evidence type="ECO:0000256" key="3">
    <source>
        <dbReference type="ARBA" id="ARBA00022448"/>
    </source>
</evidence>
<dbReference type="PANTHER" id="PTHR11101">
    <property type="entry name" value="PHOSPHATE TRANSPORTER"/>
    <property type="match status" value="1"/>
</dbReference>
<reference evidence="10" key="1">
    <citation type="submission" date="2025-08" db="UniProtKB">
        <authorList>
            <consortium name="Ensembl"/>
        </authorList>
    </citation>
    <scope>IDENTIFICATION</scope>
</reference>
<evidence type="ECO:0000313" key="11">
    <source>
        <dbReference type="Proteomes" id="UP000472262"/>
    </source>
</evidence>
<evidence type="ECO:0000313" key="10">
    <source>
        <dbReference type="Ensembl" id="ENSSGRP00000099004.1"/>
    </source>
</evidence>
<dbReference type="InterPro" id="IPR001204">
    <property type="entry name" value="Phos_transporter"/>
</dbReference>
<dbReference type="PANTHER" id="PTHR11101:SF81">
    <property type="entry name" value="SODIUM-DEPENDENT PHOSPHATE TRANSPORTER 1-A"/>
    <property type="match status" value="1"/>
</dbReference>
<feature type="transmembrane region" description="Helical" evidence="9">
    <location>
        <begin position="160"/>
        <end position="185"/>
    </location>
</feature>
<comment type="similarity">
    <text evidence="2 9">Belongs to the inorganic phosphate transporter (PiT) (TC 2.A.20) family.</text>
</comment>
<feature type="transmembrane region" description="Helical" evidence="9">
    <location>
        <begin position="456"/>
        <end position="473"/>
    </location>
</feature>
<evidence type="ECO:0000256" key="4">
    <source>
        <dbReference type="ARBA" id="ARBA00022592"/>
    </source>
</evidence>
<dbReference type="Proteomes" id="UP000472262">
    <property type="component" value="Unassembled WGS sequence"/>
</dbReference>
<dbReference type="GO" id="GO:0016020">
    <property type="term" value="C:membrane"/>
    <property type="evidence" value="ECO:0007669"/>
    <property type="project" value="UniProtKB-SubCell"/>
</dbReference>
<accession>A0A672SD20</accession>
<keyword evidence="7 9" id="KW-1133">Transmembrane helix</keyword>
<proteinExistence type="inferred from homology"/>
<dbReference type="Pfam" id="PF01384">
    <property type="entry name" value="PHO4"/>
    <property type="match status" value="1"/>
</dbReference>
<keyword evidence="5 9" id="KW-0812">Transmembrane</keyword>
<reference evidence="10" key="2">
    <citation type="submission" date="2025-09" db="UniProtKB">
        <authorList>
            <consortium name="Ensembl"/>
        </authorList>
    </citation>
    <scope>IDENTIFICATION</scope>
</reference>
<organism evidence="10 11">
    <name type="scientific">Sinocyclocheilus grahami</name>
    <name type="common">Dianchi golden-line fish</name>
    <name type="synonym">Barbus grahami</name>
    <dbReference type="NCBI Taxonomy" id="75366"/>
    <lineage>
        <taxon>Eukaryota</taxon>
        <taxon>Metazoa</taxon>
        <taxon>Chordata</taxon>
        <taxon>Craniata</taxon>
        <taxon>Vertebrata</taxon>
        <taxon>Euteleostomi</taxon>
        <taxon>Actinopterygii</taxon>
        <taxon>Neopterygii</taxon>
        <taxon>Teleostei</taxon>
        <taxon>Ostariophysi</taxon>
        <taxon>Cypriniformes</taxon>
        <taxon>Cyprinidae</taxon>
        <taxon>Cyprininae</taxon>
        <taxon>Sinocyclocheilus</taxon>
    </lineage>
</organism>
<keyword evidence="8 9" id="KW-0472">Membrane</keyword>
<evidence type="ECO:0000256" key="6">
    <source>
        <dbReference type="ARBA" id="ARBA00022847"/>
    </source>
</evidence>
<sequence>MESTTLASLATVTMLTVASQTDMSGDLWLLVLGFVIAFILAFSVGANDVANSFGTAVGSGVVTLRQACILATIFETVGAILLGAKVSETIRSGIIDVHMYNGSEAVLMAGSISAMFGSAVWQLVASFLKLPISGTHCIVGATIGFSMVARGHQGVKWLELLRIVASWFLSPLLSGIMSAILFYFVRKFILNKEDPVPNGLRALPVFYAVTMGINLFSIMFTGAPMLGFDRIPWWGTLLISLGCALLTAAVVWFIVCPLLKKKMKTLNGSAGIAVPDLSGSQFHTIHKDSGIYKDLLHKLHLAKVGECMGETGDKPIRRNNSYTSYTMAIYGIHGSLKEDEGSRTGLDGEKRRSRYDSYNSYCTAVADAEVAAGDGALAVEMGDETVRGDSLEEEIDELEIDKPEVSMLFQFLQILTACFGSFAHGGNDVSNAIGPLVALWLIYESASVASTAPTPIWLLLYGGVGICTGLWIWGRRVIQTMGKDLTPITPSSGFSIELASAITVVVASNIGLPVSTTHCKVGSVVSVGWLRSRKAVDWHLFRNIFIAWFVTVPISGLISAAIMALFYYVILPLT</sequence>
<feature type="transmembrane region" description="Helical" evidence="9">
    <location>
        <begin position="27"/>
        <end position="44"/>
    </location>
</feature>
<evidence type="ECO:0000256" key="7">
    <source>
        <dbReference type="ARBA" id="ARBA00022989"/>
    </source>
</evidence>
<feature type="transmembrane region" description="Helical" evidence="9">
    <location>
        <begin position="64"/>
        <end position="84"/>
    </location>
</feature>
<feature type="transmembrane region" description="Helical" evidence="9">
    <location>
        <begin position="105"/>
        <end position="124"/>
    </location>
</feature>
<feature type="transmembrane region" description="Helical" evidence="9">
    <location>
        <begin position="540"/>
        <end position="570"/>
    </location>
</feature>
<keyword evidence="3 9" id="KW-0813">Transport</keyword>
<name>A0A672SD20_SINGR</name>
<dbReference type="GO" id="GO:0015293">
    <property type="term" value="F:symporter activity"/>
    <property type="evidence" value="ECO:0007669"/>
    <property type="project" value="UniProtKB-KW"/>
</dbReference>
<dbReference type="Ensembl" id="ENSSGRT00000105335.1">
    <property type="protein sequence ID" value="ENSSGRP00000099004.1"/>
    <property type="gene ID" value="ENSSGRG00000049170.1"/>
</dbReference>
<keyword evidence="6" id="KW-0769">Symport</keyword>
<comment type="subcellular location">
    <subcellularLocation>
        <location evidence="1 9">Membrane</location>
        <topology evidence="1 9">Multi-pass membrane protein</topology>
    </subcellularLocation>
</comment>
<feature type="transmembrane region" description="Helical" evidence="9">
    <location>
        <begin position="205"/>
        <end position="226"/>
    </location>
</feature>
<evidence type="ECO:0000256" key="1">
    <source>
        <dbReference type="ARBA" id="ARBA00004141"/>
    </source>
</evidence>
<evidence type="ECO:0000256" key="5">
    <source>
        <dbReference type="ARBA" id="ARBA00022692"/>
    </source>
</evidence>
<keyword evidence="11" id="KW-1185">Reference proteome</keyword>
<evidence type="ECO:0000256" key="9">
    <source>
        <dbReference type="RuleBase" id="RU363058"/>
    </source>
</evidence>
<protein>
    <recommendedName>
        <fullName evidence="9">Phosphate transporter</fullName>
    </recommendedName>
</protein>